<accession>F9DX52</accession>
<dbReference type="Proteomes" id="UP000005316">
    <property type="component" value="Unassembled WGS sequence"/>
</dbReference>
<gene>
    <name evidence="1" type="ORF">HMPREF9372_3383</name>
</gene>
<organism evidence="1 2">
    <name type="scientific">Sporosarcina newyorkensis 2681</name>
    <dbReference type="NCBI Taxonomy" id="1027292"/>
    <lineage>
        <taxon>Bacteria</taxon>
        <taxon>Bacillati</taxon>
        <taxon>Bacillota</taxon>
        <taxon>Bacilli</taxon>
        <taxon>Bacillales</taxon>
        <taxon>Caryophanaceae</taxon>
        <taxon>Sporosarcina</taxon>
    </lineage>
</organism>
<dbReference type="HOGENOM" id="CLU_2810295_0_0_9"/>
<evidence type="ECO:0000313" key="1">
    <source>
        <dbReference type="EMBL" id="EGQ21100.1"/>
    </source>
</evidence>
<comment type="caution">
    <text evidence="1">The sequence shown here is derived from an EMBL/GenBank/DDBJ whole genome shotgun (WGS) entry which is preliminary data.</text>
</comment>
<proteinExistence type="predicted"/>
<dbReference type="EMBL" id="AFPZ01000105">
    <property type="protein sequence ID" value="EGQ21100.1"/>
    <property type="molecule type" value="Genomic_DNA"/>
</dbReference>
<reference evidence="1 2" key="1">
    <citation type="submission" date="2011-04" db="EMBL/GenBank/DDBJ databases">
        <authorList>
            <person name="Muzny D."/>
            <person name="Qin X."/>
            <person name="Deng J."/>
            <person name="Jiang H."/>
            <person name="Liu Y."/>
            <person name="Qu J."/>
            <person name="Song X.-Z."/>
            <person name="Zhang L."/>
            <person name="Thornton R."/>
            <person name="Coyle M."/>
            <person name="Francisco L."/>
            <person name="Jackson L."/>
            <person name="Javaid M."/>
            <person name="Korchina V."/>
            <person name="Kovar C."/>
            <person name="Mata R."/>
            <person name="Mathew T."/>
            <person name="Ngo R."/>
            <person name="Nguyen L."/>
            <person name="Nguyen N."/>
            <person name="Okwuonu G."/>
            <person name="Ongeri F."/>
            <person name="Pham C."/>
            <person name="Simmons D."/>
            <person name="Wilczek-Boney K."/>
            <person name="Hale W."/>
            <person name="Jakkamsetti A."/>
            <person name="Pham P."/>
            <person name="Ruth R."/>
            <person name="San Lucas F."/>
            <person name="Warren J."/>
            <person name="Zhang J."/>
            <person name="Zhao Z."/>
            <person name="Zhou C."/>
            <person name="Zhu D."/>
            <person name="Lee S."/>
            <person name="Bess C."/>
            <person name="Blankenburg K."/>
            <person name="Forbes L."/>
            <person name="Fu Q."/>
            <person name="Gubbala S."/>
            <person name="Hirani K."/>
            <person name="Jayaseelan J.C."/>
            <person name="Lara F."/>
            <person name="Munidasa M."/>
            <person name="Palculict T."/>
            <person name="Patil S."/>
            <person name="Pu L.-L."/>
            <person name="Saada N."/>
            <person name="Tang L."/>
            <person name="Weissenberger G."/>
            <person name="Zhu Y."/>
            <person name="Hemphill L."/>
            <person name="Shang Y."/>
            <person name="Youmans B."/>
            <person name="Ayvaz T."/>
            <person name="Ross M."/>
            <person name="Santibanez J."/>
            <person name="Aqrawi P."/>
            <person name="Gross S."/>
            <person name="Joshi V."/>
            <person name="Fowler G."/>
            <person name="Nazareth L."/>
            <person name="Reid J."/>
            <person name="Worley K."/>
            <person name="Petrosino J."/>
            <person name="Highlander S."/>
            <person name="Gibbs R."/>
        </authorList>
    </citation>
    <scope>NUCLEOTIDE SEQUENCE [LARGE SCALE GENOMIC DNA]</scope>
    <source>
        <strain evidence="1 2">2681</strain>
    </source>
</reference>
<name>F9DX52_9BACL</name>
<protein>
    <submittedName>
        <fullName evidence="1">Uncharacterized protein</fullName>
    </submittedName>
</protein>
<sequence length="67" mass="7901">MESRKLLDNELIWSLQQENARLRHELNFYADTKTYEGQRGKYSGVRQMTLIETDKGERARKVLGLTN</sequence>
<dbReference type="AlphaFoldDB" id="F9DX52"/>
<evidence type="ECO:0000313" key="2">
    <source>
        <dbReference type="Proteomes" id="UP000005316"/>
    </source>
</evidence>